<organism evidence="2 3">
    <name type="scientific">Meganyctiphanes norvegica</name>
    <name type="common">Northern krill</name>
    <name type="synonym">Thysanopoda norvegica</name>
    <dbReference type="NCBI Taxonomy" id="48144"/>
    <lineage>
        <taxon>Eukaryota</taxon>
        <taxon>Metazoa</taxon>
        <taxon>Ecdysozoa</taxon>
        <taxon>Arthropoda</taxon>
        <taxon>Crustacea</taxon>
        <taxon>Multicrustacea</taxon>
        <taxon>Malacostraca</taxon>
        <taxon>Eumalacostraca</taxon>
        <taxon>Eucarida</taxon>
        <taxon>Euphausiacea</taxon>
        <taxon>Euphausiidae</taxon>
        <taxon>Meganyctiphanes</taxon>
    </lineage>
</organism>
<evidence type="ECO:0000313" key="3">
    <source>
        <dbReference type="Proteomes" id="UP001497623"/>
    </source>
</evidence>
<gene>
    <name evidence="2" type="ORF">MNOR_LOCUS18574</name>
</gene>
<dbReference type="AlphaFoldDB" id="A0AAV2R3M7"/>
<evidence type="ECO:0000313" key="2">
    <source>
        <dbReference type="EMBL" id="CAL4107448.1"/>
    </source>
</evidence>
<dbReference type="InterPro" id="IPR005137">
    <property type="entry name" value="BtpA"/>
</dbReference>
<dbReference type="PANTHER" id="PTHR21381">
    <property type="entry name" value="ZGC:162297"/>
    <property type="match status" value="1"/>
</dbReference>
<proteinExistence type="inferred from homology"/>
<dbReference type="PANTHER" id="PTHR21381:SF3">
    <property type="entry name" value="SGC REGION PROTEIN SGCQ-RELATED"/>
    <property type="match status" value="1"/>
</dbReference>
<dbReference type="EMBL" id="CAXKWB010013359">
    <property type="protein sequence ID" value="CAL4107448.1"/>
    <property type="molecule type" value="Genomic_DNA"/>
</dbReference>
<comment type="caution">
    <text evidence="2">The sequence shown here is derived from an EMBL/GenBank/DDBJ whole genome shotgun (WGS) entry which is preliminary data.</text>
</comment>
<accession>A0AAV2R3M7</accession>
<dbReference type="SUPFAM" id="SSF51366">
    <property type="entry name" value="Ribulose-phoshate binding barrel"/>
    <property type="match status" value="1"/>
</dbReference>
<comment type="similarity">
    <text evidence="1">Belongs to the BtpA family.</text>
</comment>
<name>A0AAV2R3M7_MEGNR</name>
<evidence type="ECO:0008006" key="4">
    <source>
        <dbReference type="Google" id="ProtNLM"/>
    </source>
</evidence>
<reference evidence="2 3" key="1">
    <citation type="submission" date="2024-05" db="EMBL/GenBank/DDBJ databases">
        <authorList>
            <person name="Wallberg A."/>
        </authorList>
    </citation>
    <scope>NUCLEOTIDE SEQUENCE [LARGE SCALE GENOMIC DNA]</scope>
</reference>
<feature type="non-terminal residue" evidence="2">
    <location>
        <position position="159"/>
    </location>
</feature>
<dbReference type="Pfam" id="PF03437">
    <property type="entry name" value="BtpA"/>
    <property type="match status" value="1"/>
</dbReference>
<keyword evidence="3" id="KW-1185">Reference proteome</keyword>
<sequence length="159" mass="18042">MNLIHSNSLISEWIVEIGLVQGKCVGLIPCRVIGNSEVLIEMEVKFNNTNRCLLSVSIILSKFKFKFFIYEMQLSLGIQNHHKRNIKPKKHQADDCVRGVSLPTLIGSGITKENVEQYMNAHGFIVGSHFKSQGSWTENLELERVKSFMDHVRILRGGC</sequence>
<protein>
    <recommendedName>
        <fullName evidence="4">Phosphoribosylanthranilate isomerase</fullName>
    </recommendedName>
</protein>
<dbReference type="Proteomes" id="UP001497623">
    <property type="component" value="Unassembled WGS sequence"/>
</dbReference>
<evidence type="ECO:0000256" key="1">
    <source>
        <dbReference type="ARBA" id="ARBA00006007"/>
    </source>
</evidence>
<dbReference type="InterPro" id="IPR011060">
    <property type="entry name" value="RibuloseP-bd_barrel"/>
</dbReference>